<evidence type="ECO:0000313" key="12">
    <source>
        <dbReference type="WBParaSite" id="PgR033_g047_t09"/>
    </source>
</evidence>
<evidence type="ECO:0000256" key="8">
    <source>
        <dbReference type="PIRSR" id="PIRSR601820-3"/>
    </source>
</evidence>
<keyword evidence="9" id="KW-0812">Transmembrane</keyword>
<dbReference type="GO" id="GO:0008191">
    <property type="term" value="F:metalloendopeptidase inhibitor activity"/>
    <property type="evidence" value="ECO:0007669"/>
    <property type="project" value="InterPro"/>
</dbReference>
<dbReference type="PANTHER" id="PTHR46186:SF2">
    <property type="entry name" value="CYSTATIN"/>
    <property type="match status" value="1"/>
</dbReference>
<evidence type="ECO:0000256" key="1">
    <source>
        <dbReference type="ARBA" id="ARBA00004613"/>
    </source>
</evidence>
<dbReference type="Pfam" id="PF00965">
    <property type="entry name" value="TIMP"/>
    <property type="match status" value="1"/>
</dbReference>
<keyword evidence="7" id="KW-0479">Metal-binding</keyword>
<organism evidence="11 12">
    <name type="scientific">Parascaris univalens</name>
    <name type="common">Nematode worm</name>
    <dbReference type="NCBI Taxonomy" id="6257"/>
    <lineage>
        <taxon>Eukaryota</taxon>
        <taxon>Metazoa</taxon>
        <taxon>Ecdysozoa</taxon>
        <taxon>Nematoda</taxon>
        <taxon>Chromadorea</taxon>
        <taxon>Rhabditida</taxon>
        <taxon>Spirurina</taxon>
        <taxon>Ascaridomorpha</taxon>
        <taxon>Ascaridoidea</taxon>
        <taxon>Ascarididae</taxon>
        <taxon>Parascaris</taxon>
    </lineage>
</organism>
<dbReference type="InterPro" id="IPR000010">
    <property type="entry name" value="Cystatin_dom"/>
</dbReference>
<dbReference type="InterPro" id="IPR046350">
    <property type="entry name" value="Cystatin_sf"/>
</dbReference>
<keyword evidence="4" id="KW-0646">Protease inhibitor</keyword>
<feature type="transmembrane region" description="Helical" evidence="9">
    <location>
        <begin position="39"/>
        <end position="56"/>
    </location>
</feature>
<evidence type="ECO:0000256" key="4">
    <source>
        <dbReference type="ARBA" id="ARBA00022690"/>
    </source>
</evidence>
<feature type="domain" description="NTR" evidence="10">
    <location>
        <begin position="57"/>
        <end position="198"/>
    </location>
</feature>
<sequence>MVVNSIHGWSSIRYMAGRQRIGLYADLNSSYRKMQMTKLQSIIIVIGYLCFAVTYGCTCQSRTSLHSYCRADWVSHLRVKLRVTKQPMPNDPLRKALTNIRYGVHHIRLYKVPPQFTNSTLPAEIFTPSEAAACGLLLEAGKEYLLTGRVRNGTLITMLCGQIIGNRSLRSSFESILEWTMVNETLRQWLERDNSANCPRTLASTTIIAHETMIGGWKEQNVDDKDLQDLSWRAMKGINEQSNDIYHLMPVKLLSAKSQVVAGMKYELEILVGQSECRKNQLSSEDVNAESCKEKAGGRRQVYIVTVWQKPWENFEQFTIKEIKEAS</sequence>
<keyword evidence="3" id="KW-0964">Secreted</keyword>
<evidence type="ECO:0000256" key="5">
    <source>
        <dbReference type="ARBA" id="ARBA00022704"/>
    </source>
</evidence>
<dbReference type="GO" id="GO:0005615">
    <property type="term" value="C:extracellular space"/>
    <property type="evidence" value="ECO:0007669"/>
    <property type="project" value="TreeGrafter"/>
</dbReference>
<dbReference type="SMART" id="SM00043">
    <property type="entry name" value="CY"/>
    <property type="match status" value="1"/>
</dbReference>
<dbReference type="GO" id="GO:0031982">
    <property type="term" value="C:vesicle"/>
    <property type="evidence" value="ECO:0007669"/>
    <property type="project" value="TreeGrafter"/>
</dbReference>
<keyword evidence="11" id="KW-1185">Reference proteome</keyword>
<dbReference type="PROSITE" id="PS50189">
    <property type="entry name" value="NTR"/>
    <property type="match status" value="1"/>
</dbReference>
<evidence type="ECO:0000256" key="2">
    <source>
        <dbReference type="ARBA" id="ARBA00009403"/>
    </source>
</evidence>
<dbReference type="AlphaFoldDB" id="A0A915BBM9"/>
<dbReference type="CDD" id="cd03577">
    <property type="entry name" value="NTR_TIMP_like"/>
    <property type="match status" value="1"/>
</dbReference>
<dbReference type="WBParaSite" id="PgR033_g047_t09">
    <property type="protein sequence ID" value="PgR033_g047_t09"/>
    <property type="gene ID" value="PgR033_g047"/>
</dbReference>
<evidence type="ECO:0000259" key="10">
    <source>
        <dbReference type="PROSITE" id="PS50189"/>
    </source>
</evidence>
<dbReference type="SUPFAM" id="SSF50242">
    <property type="entry name" value="TIMP-like"/>
    <property type="match status" value="1"/>
</dbReference>
<feature type="disulfide bond" evidence="8">
    <location>
        <begin position="59"/>
        <end position="160"/>
    </location>
</feature>
<dbReference type="PANTHER" id="PTHR46186">
    <property type="entry name" value="CYSTATIN"/>
    <property type="match status" value="1"/>
</dbReference>
<feature type="binding site" evidence="7">
    <location>
        <position position="57"/>
    </location>
    <ligand>
        <name>Zn(2+)</name>
        <dbReference type="ChEBI" id="CHEBI:29105"/>
        <note>ligand shared with metalloproteinase partner</note>
    </ligand>
</feature>
<dbReference type="InterPro" id="IPR001820">
    <property type="entry name" value="TIMP"/>
</dbReference>
<name>A0A915BBM9_PARUN</name>
<feature type="disulfide bond" evidence="8">
    <location>
        <begin position="57"/>
        <end position="134"/>
    </location>
</feature>
<dbReference type="Gene3D" id="3.10.450.10">
    <property type="match status" value="1"/>
</dbReference>
<dbReference type="Pfam" id="PF00031">
    <property type="entry name" value="Cystatin"/>
    <property type="match status" value="1"/>
</dbReference>
<dbReference type="GO" id="GO:0004869">
    <property type="term" value="F:cysteine-type endopeptidase inhibitor activity"/>
    <property type="evidence" value="ECO:0007669"/>
    <property type="project" value="UniProtKB-KW"/>
</dbReference>
<comment type="similarity">
    <text evidence="2">Belongs to the cystatin family.</text>
</comment>
<protein>
    <submittedName>
        <fullName evidence="12">FAD dependent oxidoreductase domain-containing protein</fullName>
    </submittedName>
</protein>
<comment type="subcellular location">
    <subcellularLocation>
        <location evidence="1">Secreted</location>
    </subcellularLocation>
</comment>
<dbReference type="GO" id="GO:0046872">
    <property type="term" value="F:metal ion binding"/>
    <property type="evidence" value="ECO:0007669"/>
    <property type="project" value="UniProtKB-KW"/>
</dbReference>
<dbReference type="SMART" id="SM00206">
    <property type="entry name" value="NTR"/>
    <property type="match status" value="1"/>
</dbReference>
<evidence type="ECO:0000256" key="9">
    <source>
        <dbReference type="SAM" id="Phobius"/>
    </source>
</evidence>
<evidence type="ECO:0000256" key="3">
    <source>
        <dbReference type="ARBA" id="ARBA00022525"/>
    </source>
</evidence>
<dbReference type="Gene3D" id="2.40.50.120">
    <property type="match status" value="1"/>
</dbReference>
<keyword evidence="9" id="KW-0472">Membrane</keyword>
<keyword evidence="7" id="KW-0862">Zinc</keyword>
<evidence type="ECO:0000313" key="11">
    <source>
        <dbReference type="Proteomes" id="UP000887569"/>
    </source>
</evidence>
<evidence type="ECO:0000256" key="6">
    <source>
        <dbReference type="ARBA" id="ARBA00023157"/>
    </source>
</evidence>
<dbReference type="Proteomes" id="UP000887569">
    <property type="component" value="Unplaced"/>
</dbReference>
<evidence type="ECO:0000256" key="7">
    <source>
        <dbReference type="PIRSR" id="PIRSR601820-1"/>
    </source>
</evidence>
<dbReference type="InterPro" id="IPR001134">
    <property type="entry name" value="Netrin_domain"/>
</dbReference>
<keyword evidence="5" id="KW-0789">Thiol protease inhibitor</keyword>
<dbReference type="InterPro" id="IPR008993">
    <property type="entry name" value="TIMP-like_OB-fold"/>
</dbReference>
<accession>A0A915BBM9</accession>
<dbReference type="SUPFAM" id="SSF54403">
    <property type="entry name" value="Cystatin/monellin"/>
    <property type="match status" value="1"/>
</dbReference>
<keyword evidence="9" id="KW-1133">Transmembrane helix</keyword>
<proteinExistence type="inferred from homology"/>
<dbReference type="CDD" id="cd00042">
    <property type="entry name" value="CY"/>
    <property type="match status" value="1"/>
</dbReference>
<dbReference type="GO" id="GO:0005737">
    <property type="term" value="C:cytoplasm"/>
    <property type="evidence" value="ECO:0007669"/>
    <property type="project" value="TreeGrafter"/>
</dbReference>
<keyword evidence="6 8" id="KW-1015">Disulfide bond</keyword>
<reference evidence="12" key="1">
    <citation type="submission" date="2022-11" db="UniProtKB">
        <authorList>
            <consortium name="WormBaseParasite"/>
        </authorList>
    </citation>
    <scope>IDENTIFICATION</scope>
</reference>